<feature type="compositionally biased region" description="Low complexity" evidence="1">
    <location>
        <begin position="85"/>
        <end position="101"/>
    </location>
</feature>
<feature type="compositionally biased region" description="Acidic residues" evidence="1">
    <location>
        <begin position="220"/>
        <end position="229"/>
    </location>
</feature>
<name>A0A2S7YP69_BEABA</name>
<sequence length="245" mass="28543">MCRPVYLYCPYCKARYFFMWEECSCFWARYQYIVIDQGNFDSRPRLSRRTDEPPACGGVIQEDKNRHFELGACPRLRRCPSLQALQQRNRQQQQQQQTSTQHRMLRKRNAIMQRNDHGEEESMEERRKREFAEKFFRKRPVMPLARANDTAEGDDEKDNVNDVGPSHEDATTEFDDEESEVLSEQATASGDPVQIRRPITGAELSQSLDSTIIESGSEVESSDWEEEEQNLPLRGRKFGPAHSSI</sequence>
<dbReference type="AlphaFoldDB" id="A0A2S7YP69"/>
<dbReference type="Proteomes" id="UP000237441">
    <property type="component" value="Unassembled WGS sequence"/>
</dbReference>
<evidence type="ECO:0000313" key="3">
    <source>
        <dbReference type="Proteomes" id="UP000237441"/>
    </source>
</evidence>
<comment type="caution">
    <text evidence="2">The sequence shown here is derived from an EMBL/GenBank/DDBJ whole genome shotgun (WGS) entry which is preliminary data.</text>
</comment>
<evidence type="ECO:0000313" key="2">
    <source>
        <dbReference type="EMBL" id="PQK17853.1"/>
    </source>
</evidence>
<feature type="compositionally biased region" description="Acidic residues" evidence="1">
    <location>
        <begin position="171"/>
        <end position="181"/>
    </location>
</feature>
<proteinExistence type="predicted"/>
<feature type="region of interest" description="Disordered" evidence="1">
    <location>
        <begin position="85"/>
        <end position="127"/>
    </location>
</feature>
<dbReference type="OrthoDB" id="4870783at2759"/>
<dbReference type="EMBL" id="JRHA01000009">
    <property type="protein sequence ID" value="PQK17853.1"/>
    <property type="molecule type" value="Genomic_DNA"/>
</dbReference>
<protein>
    <submittedName>
        <fullName evidence="2">Uncharacterized protein</fullName>
    </submittedName>
</protein>
<reference evidence="2 3" key="1">
    <citation type="submission" date="2016-07" db="EMBL/GenBank/DDBJ databases">
        <title>Comparative genomics of the entomopathogenic fungus Beauveria bassiana.</title>
        <authorList>
            <person name="Valero Jimenez C.A."/>
            <person name="Zwaan B.J."/>
            <person name="Van Kan J.A."/>
            <person name="Takken W."/>
            <person name="Debets A.J."/>
            <person name="Schoustra S.E."/>
            <person name="Koenraadt C.J."/>
        </authorList>
    </citation>
    <scope>NUCLEOTIDE SEQUENCE [LARGE SCALE GENOMIC DNA]</scope>
    <source>
        <strain evidence="2 3">ARSEF 8028</strain>
    </source>
</reference>
<evidence type="ECO:0000256" key="1">
    <source>
        <dbReference type="SAM" id="MobiDB-lite"/>
    </source>
</evidence>
<feature type="region of interest" description="Disordered" evidence="1">
    <location>
        <begin position="214"/>
        <end position="245"/>
    </location>
</feature>
<gene>
    <name evidence="2" type="ORF">BB8028_0009g00550</name>
</gene>
<accession>A0A2S7YP69</accession>
<feature type="region of interest" description="Disordered" evidence="1">
    <location>
        <begin position="143"/>
        <end position="201"/>
    </location>
</feature>
<organism evidence="2 3">
    <name type="scientific">Beauveria bassiana</name>
    <name type="common">White muscardine disease fungus</name>
    <name type="synonym">Tritirachium shiotae</name>
    <dbReference type="NCBI Taxonomy" id="176275"/>
    <lineage>
        <taxon>Eukaryota</taxon>
        <taxon>Fungi</taxon>
        <taxon>Dikarya</taxon>
        <taxon>Ascomycota</taxon>
        <taxon>Pezizomycotina</taxon>
        <taxon>Sordariomycetes</taxon>
        <taxon>Hypocreomycetidae</taxon>
        <taxon>Hypocreales</taxon>
        <taxon>Cordycipitaceae</taxon>
        <taxon>Beauveria</taxon>
    </lineage>
</organism>